<dbReference type="HAMAP" id="MF_00839">
    <property type="entry name" value="HPF"/>
    <property type="match status" value="1"/>
</dbReference>
<sequence>MRITVAGKNIEITNALRGVVEKKLEKLDKYFNPDVEAHATLSVQKNRQIIEVTIPFNGVILRGEEVNEDMYASIDLVVDKIERQIRKQKTKLQKRNHGDSLKFQFIPDNDEKELLEPRIVKTKKFAVKPMSDEEAVLQMELLGHNFFVYESADSGEVNVVYKRKDGNYGLIEPEFE</sequence>
<dbReference type="GO" id="GO:0043024">
    <property type="term" value="F:ribosomal small subunit binding"/>
    <property type="evidence" value="ECO:0007669"/>
    <property type="project" value="TreeGrafter"/>
</dbReference>
<dbReference type="AlphaFoldDB" id="A0A923EDU5"/>
<dbReference type="PANTHER" id="PTHR33231:SF1">
    <property type="entry name" value="30S RIBOSOMAL PROTEIN"/>
    <property type="match status" value="1"/>
</dbReference>
<organism evidence="5 6">
    <name type="scientific">Clostridium tetanomorphum</name>
    <dbReference type="NCBI Taxonomy" id="1553"/>
    <lineage>
        <taxon>Bacteria</taxon>
        <taxon>Bacillati</taxon>
        <taxon>Bacillota</taxon>
        <taxon>Clostridia</taxon>
        <taxon>Eubacteriales</taxon>
        <taxon>Clostridiaceae</taxon>
        <taxon>Clostridium</taxon>
    </lineage>
</organism>
<dbReference type="Gene3D" id="3.30.160.100">
    <property type="entry name" value="Ribosome hibernation promotion factor-like"/>
    <property type="match status" value="1"/>
</dbReference>
<evidence type="ECO:0000259" key="4">
    <source>
        <dbReference type="Pfam" id="PF16321"/>
    </source>
</evidence>
<dbReference type="InterPro" id="IPR050574">
    <property type="entry name" value="HPF/YfiA_ribosome-assoc"/>
</dbReference>
<keyword evidence="2 3" id="KW-0810">Translation regulation</keyword>
<comment type="caution">
    <text evidence="5">The sequence shown here is derived from an EMBL/GenBank/DDBJ whole genome shotgun (WGS) entry which is preliminary data.</text>
</comment>
<dbReference type="RefSeq" id="WP_035145019.1">
    <property type="nucleotide sequence ID" value="NZ_JAAZWO010000028.1"/>
</dbReference>
<dbReference type="FunFam" id="3.30.505.50:FF:000001">
    <property type="entry name" value="Ribosome hibernation promoting factor"/>
    <property type="match status" value="1"/>
</dbReference>
<dbReference type="Proteomes" id="UP000563151">
    <property type="component" value="Unassembled WGS sequence"/>
</dbReference>
<feature type="domain" description="Sigma 54 modulation/S30EA ribosomal protein C-terminal" evidence="4">
    <location>
        <begin position="116"/>
        <end position="170"/>
    </location>
</feature>
<evidence type="ECO:0000313" key="6">
    <source>
        <dbReference type="Proteomes" id="UP000563151"/>
    </source>
</evidence>
<dbReference type="InterPro" id="IPR032528">
    <property type="entry name" value="Ribosom_S30AE_C"/>
</dbReference>
<comment type="similarity">
    <text evidence="3">Belongs to the HPF/YfiA ribosome-associated protein family. Long HPF subfamily.</text>
</comment>
<reference evidence="5 6" key="1">
    <citation type="submission" date="2020-04" db="EMBL/GenBank/DDBJ databases">
        <title>Genomic insights into acetone-butanol-ethanol (ABE) fermentation by sequencing solventogenic clostridia strains.</title>
        <authorList>
            <person name="Brown S."/>
        </authorList>
    </citation>
    <scope>NUCLEOTIDE SEQUENCE [LARGE SCALE GENOMIC DNA]</scope>
    <source>
        <strain evidence="5 6">DJ011</strain>
    </source>
</reference>
<dbReference type="InterPro" id="IPR036567">
    <property type="entry name" value="RHF-like"/>
</dbReference>
<dbReference type="Pfam" id="PF02482">
    <property type="entry name" value="Ribosomal_S30AE"/>
    <property type="match status" value="1"/>
</dbReference>
<dbReference type="GO" id="GO:0022627">
    <property type="term" value="C:cytosolic small ribosomal subunit"/>
    <property type="evidence" value="ECO:0007669"/>
    <property type="project" value="TreeGrafter"/>
</dbReference>
<name>A0A923EDU5_CLOTT</name>
<dbReference type="SUPFAM" id="SSF69754">
    <property type="entry name" value="Ribosome binding protein Y (YfiA homologue)"/>
    <property type="match status" value="1"/>
</dbReference>
<dbReference type="InterPro" id="IPR003489">
    <property type="entry name" value="RHF/RaiA"/>
</dbReference>
<dbReference type="GO" id="GO:0045900">
    <property type="term" value="P:negative regulation of translational elongation"/>
    <property type="evidence" value="ECO:0007669"/>
    <property type="project" value="TreeGrafter"/>
</dbReference>
<dbReference type="CDD" id="cd00552">
    <property type="entry name" value="RaiA"/>
    <property type="match status" value="1"/>
</dbReference>
<proteinExistence type="inferred from homology"/>
<evidence type="ECO:0000256" key="3">
    <source>
        <dbReference type="HAMAP-Rule" id="MF_00839"/>
    </source>
</evidence>
<accession>A0A923EDU5</accession>
<dbReference type="EMBL" id="JAAZWO010000028">
    <property type="protein sequence ID" value="MBC2399464.1"/>
    <property type="molecule type" value="Genomic_DNA"/>
</dbReference>
<protein>
    <recommendedName>
        <fullName evidence="3">Ribosome hibernation promoting factor</fullName>
        <shortName evidence="3">HPF</shortName>
    </recommendedName>
</protein>
<comment type="function">
    <text evidence="3">Required for dimerization of active 70S ribosomes into 100S ribosomes in stationary phase; 100S ribosomes are translationally inactive and sometimes present during exponential growth.</text>
</comment>
<evidence type="ECO:0000256" key="2">
    <source>
        <dbReference type="ARBA" id="ARBA00022845"/>
    </source>
</evidence>
<dbReference type="InterPro" id="IPR038416">
    <property type="entry name" value="Ribosom_S30AE_C_sf"/>
</dbReference>
<keyword evidence="1 3" id="KW-0963">Cytoplasm</keyword>
<dbReference type="PANTHER" id="PTHR33231">
    <property type="entry name" value="30S RIBOSOMAL PROTEIN"/>
    <property type="match status" value="1"/>
</dbReference>
<dbReference type="Gene3D" id="3.30.505.50">
    <property type="entry name" value="Sigma 54 modulation/S30EA ribosomal protein, C-terminal domain"/>
    <property type="match status" value="1"/>
</dbReference>
<comment type="subunit">
    <text evidence="3">Interacts with 100S ribosomes.</text>
</comment>
<dbReference type="InterPro" id="IPR034694">
    <property type="entry name" value="HPF_long/plastid"/>
</dbReference>
<dbReference type="NCBIfam" id="TIGR00741">
    <property type="entry name" value="yfiA"/>
    <property type="match status" value="1"/>
</dbReference>
<evidence type="ECO:0000313" key="5">
    <source>
        <dbReference type="EMBL" id="MBC2399464.1"/>
    </source>
</evidence>
<evidence type="ECO:0000256" key="1">
    <source>
        <dbReference type="ARBA" id="ARBA00022490"/>
    </source>
</evidence>
<comment type="subcellular location">
    <subcellularLocation>
        <location evidence="3">Cytoplasm</location>
    </subcellularLocation>
</comment>
<gene>
    <name evidence="5" type="primary">raiA</name>
    <name evidence="3" type="synonym">hpf</name>
    <name evidence="5" type="ORF">HGG79_17050</name>
</gene>
<keyword evidence="6" id="KW-1185">Reference proteome</keyword>
<dbReference type="Pfam" id="PF16321">
    <property type="entry name" value="Ribosom_S30AE_C"/>
    <property type="match status" value="1"/>
</dbReference>